<dbReference type="GO" id="GO:0005576">
    <property type="term" value="C:extracellular region"/>
    <property type="evidence" value="ECO:0007669"/>
    <property type="project" value="UniProtKB-SubCell"/>
</dbReference>
<organism evidence="6 7">
    <name type="scientific">Phytophthora palmivora</name>
    <dbReference type="NCBI Taxonomy" id="4796"/>
    <lineage>
        <taxon>Eukaryota</taxon>
        <taxon>Sar</taxon>
        <taxon>Stramenopiles</taxon>
        <taxon>Oomycota</taxon>
        <taxon>Peronosporomycetes</taxon>
        <taxon>Peronosporales</taxon>
        <taxon>Peronosporaceae</taxon>
        <taxon>Phytophthora</taxon>
    </lineage>
</organism>
<feature type="chain" id="PRO_5028518367" description="RxLR effector protein" evidence="5">
    <location>
        <begin position="21"/>
        <end position="147"/>
    </location>
</feature>
<dbReference type="OrthoDB" id="142119at2759"/>
<comment type="similarity">
    <text evidence="2 5">Belongs to the RxLR effector family.</text>
</comment>
<evidence type="ECO:0000256" key="3">
    <source>
        <dbReference type="ARBA" id="ARBA00022525"/>
    </source>
</evidence>
<comment type="caution">
    <text evidence="6">The sequence shown here is derived from an EMBL/GenBank/DDBJ whole genome shotgun (WGS) entry which is preliminary data.</text>
</comment>
<sequence length="147" mass="16613">MRLSFVLLGAATTLFACSDAVSIASTSSGLKLYDAKSVVADDKRHLRIASTVSDVADEDEERVLGIVRLFRGKKPDFDDPELTRQFNTAISWFKQWEGKTDEQITGAIKERMHKSKNRKNLRLMFDMYKEDGEAKLLANLVAKSKRL</sequence>
<evidence type="ECO:0000313" key="6">
    <source>
        <dbReference type="EMBL" id="POM60574.1"/>
    </source>
</evidence>
<dbReference type="Proteomes" id="UP000237271">
    <property type="component" value="Unassembled WGS sequence"/>
</dbReference>
<keyword evidence="3 5" id="KW-0964">Secreted</keyword>
<comment type="subcellular location">
    <subcellularLocation>
        <location evidence="1 5">Secreted</location>
    </subcellularLocation>
</comment>
<proteinExistence type="inferred from homology"/>
<name>A0A2P4X4U4_9STRA</name>
<evidence type="ECO:0000256" key="1">
    <source>
        <dbReference type="ARBA" id="ARBA00004613"/>
    </source>
</evidence>
<dbReference type="AlphaFoldDB" id="A0A2P4X4U4"/>
<comment type="domain">
    <text evidence="5">The RxLR-dEER motif acts to carry the protein into the host cell cytoplasm through binding to cell surface phosphatidylinositol-3-phosphate.</text>
</comment>
<dbReference type="EMBL" id="NCKW01016852">
    <property type="protein sequence ID" value="POM60574.1"/>
    <property type="molecule type" value="Genomic_DNA"/>
</dbReference>
<evidence type="ECO:0000313" key="7">
    <source>
        <dbReference type="Proteomes" id="UP000237271"/>
    </source>
</evidence>
<evidence type="ECO:0000256" key="2">
    <source>
        <dbReference type="ARBA" id="ARBA00010400"/>
    </source>
</evidence>
<dbReference type="Pfam" id="PF16810">
    <property type="entry name" value="RXLR"/>
    <property type="match status" value="1"/>
</dbReference>
<accession>A0A2P4X4U4</accession>
<reference evidence="6 7" key="1">
    <citation type="journal article" date="2017" name="Genome Biol. Evol.">
        <title>Phytophthora megakarya and P. palmivora, closely related causal agents of cacao black pod rot, underwent increases in genome sizes and gene numbers by different mechanisms.</title>
        <authorList>
            <person name="Ali S.S."/>
            <person name="Shao J."/>
            <person name="Lary D.J."/>
            <person name="Kronmiller B."/>
            <person name="Shen D."/>
            <person name="Strem M.D."/>
            <person name="Amoako-Attah I."/>
            <person name="Akrofi A.Y."/>
            <person name="Begoude B.A."/>
            <person name="Ten Hoopen G.M."/>
            <person name="Coulibaly K."/>
            <person name="Kebe B.I."/>
            <person name="Melnick R.L."/>
            <person name="Guiltinan M.J."/>
            <person name="Tyler B.M."/>
            <person name="Meinhardt L.W."/>
            <person name="Bailey B.A."/>
        </authorList>
    </citation>
    <scope>NUCLEOTIDE SEQUENCE [LARGE SCALE GENOMIC DNA]</scope>
    <source>
        <strain evidence="7">sbr112.9</strain>
    </source>
</reference>
<feature type="signal peptide" evidence="5">
    <location>
        <begin position="1"/>
        <end position="20"/>
    </location>
</feature>
<keyword evidence="4 5" id="KW-0732">Signal</keyword>
<evidence type="ECO:0000256" key="5">
    <source>
        <dbReference type="RuleBase" id="RU367124"/>
    </source>
</evidence>
<dbReference type="InterPro" id="IPR031825">
    <property type="entry name" value="RXLR"/>
</dbReference>
<gene>
    <name evidence="6" type="ORF">PHPALM_30559</name>
</gene>
<protein>
    <recommendedName>
        <fullName evidence="5">RxLR effector protein</fullName>
    </recommendedName>
</protein>
<keyword evidence="7" id="KW-1185">Reference proteome</keyword>
<comment type="function">
    <text evidence="5">Effector that suppresses plant defense responses during pathogen infection.</text>
</comment>
<evidence type="ECO:0000256" key="4">
    <source>
        <dbReference type="ARBA" id="ARBA00022729"/>
    </source>
</evidence>
<dbReference type="PROSITE" id="PS51257">
    <property type="entry name" value="PROKAR_LIPOPROTEIN"/>
    <property type="match status" value="1"/>
</dbReference>